<comment type="similarity">
    <text evidence="1">Belongs to the TPPP family.</text>
</comment>
<dbReference type="PANTHER" id="PTHR12932:SF9">
    <property type="entry name" value="TUBULIN POLYMERIZATION-PROMOTING PROTEIN HOMOLOG"/>
    <property type="match status" value="1"/>
</dbReference>
<dbReference type="InterPro" id="IPR011992">
    <property type="entry name" value="EF-hand-dom_pair"/>
</dbReference>
<dbReference type="PANTHER" id="PTHR12932">
    <property type="entry name" value="P25 ALPHA-RELATED"/>
    <property type="match status" value="1"/>
</dbReference>
<evidence type="ECO:0000313" key="4">
    <source>
        <dbReference type="Proteomes" id="UP000792457"/>
    </source>
</evidence>
<feature type="compositionally biased region" description="Basic and acidic residues" evidence="2">
    <location>
        <begin position="94"/>
        <end position="114"/>
    </location>
</feature>
<dbReference type="GO" id="GO:0015631">
    <property type="term" value="F:tubulin binding"/>
    <property type="evidence" value="ECO:0007669"/>
    <property type="project" value="InterPro"/>
</dbReference>
<dbReference type="InterPro" id="IPR008907">
    <property type="entry name" value="TPP/p25"/>
</dbReference>
<reference evidence="3" key="2">
    <citation type="submission" date="2017-10" db="EMBL/GenBank/DDBJ databases">
        <title>Ladona fulva Genome sequencing and assembly.</title>
        <authorList>
            <person name="Murali S."/>
            <person name="Richards S."/>
            <person name="Bandaranaike D."/>
            <person name="Bellair M."/>
            <person name="Blankenburg K."/>
            <person name="Chao H."/>
            <person name="Dinh H."/>
            <person name="Doddapaneni H."/>
            <person name="Dugan-Rocha S."/>
            <person name="Elkadiri S."/>
            <person name="Gnanaolivu R."/>
            <person name="Hernandez B."/>
            <person name="Skinner E."/>
            <person name="Javaid M."/>
            <person name="Lee S."/>
            <person name="Li M."/>
            <person name="Ming W."/>
            <person name="Munidasa M."/>
            <person name="Muniz J."/>
            <person name="Nguyen L."/>
            <person name="Hughes D."/>
            <person name="Osuji N."/>
            <person name="Pu L.-L."/>
            <person name="Puazo M."/>
            <person name="Qu C."/>
            <person name="Quiroz J."/>
            <person name="Raj R."/>
            <person name="Weissenberger G."/>
            <person name="Xin Y."/>
            <person name="Zou X."/>
            <person name="Han Y."/>
            <person name="Worley K."/>
            <person name="Muzny D."/>
            <person name="Gibbs R."/>
        </authorList>
    </citation>
    <scope>NUCLEOTIDE SEQUENCE</scope>
    <source>
        <strain evidence="3">Sampled in the wild</strain>
    </source>
</reference>
<evidence type="ECO:0000313" key="3">
    <source>
        <dbReference type="EMBL" id="KAG8229244.1"/>
    </source>
</evidence>
<reference evidence="3" key="1">
    <citation type="submission" date="2013-04" db="EMBL/GenBank/DDBJ databases">
        <authorList>
            <person name="Qu J."/>
            <person name="Murali S.C."/>
            <person name="Bandaranaike D."/>
            <person name="Bellair M."/>
            <person name="Blankenburg K."/>
            <person name="Chao H."/>
            <person name="Dinh H."/>
            <person name="Doddapaneni H."/>
            <person name="Downs B."/>
            <person name="Dugan-Rocha S."/>
            <person name="Elkadiri S."/>
            <person name="Gnanaolivu R.D."/>
            <person name="Hernandez B."/>
            <person name="Javaid M."/>
            <person name="Jayaseelan J.C."/>
            <person name="Lee S."/>
            <person name="Li M."/>
            <person name="Ming W."/>
            <person name="Munidasa M."/>
            <person name="Muniz J."/>
            <person name="Nguyen L."/>
            <person name="Ongeri F."/>
            <person name="Osuji N."/>
            <person name="Pu L.-L."/>
            <person name="Puazo M."/>
            <person name="Qu C."/>
            <person name="Quiroz J."/>
            <person name="Raj R."/>
            <person name="Weissenberger G."/>
            <person name="Xin Y."/>
            <person name="Zou X."/>
            <person name="Han Y."/>
            <person name="Richards S."/>
            <person name="Worley K."/>
            <person name="Muzny D."/>
            <person name="Gibbs R."/>
        </authorList>
    </citation>
    <scope>NUCLEOTIDE SEQUENCE</scope>
    <source>
        <strain evidence="3">Sampled in the wild</strain>
    </source>
</reference>
<dbReference type="Proteomes" id="UP000792457">
    <property type="component" value="Unassembled WGS sequence"/>
</dbReference>
<dbReference type="GO" id="GO:0001578">
    <property type="term" value="P:microtubule bundle formation"/>
    <property type="evidence" value="ECO:0007669"/>
    <property type="project" value="TreeGrafter"/>
</dbReference>
<dbReference type="GO" id="GO:0005874">
    <property type="term" value="C:microtubule"/>
    <property type="evidence" value="ECO:0007669"/>
    <property type="project" value="TreeGrafter"/>
</dbReference>
<gene>
    <name evidence="3" type="ORF">J437_LFUL007930</name>
</gene>
<proteinExistence type="inferred from homology"/>
<evidence type="ECO:0000256" key="1">
    <source>
        <dbReference type="ARBA" id="ARBA00010994"/>
    </source>
</evidence>
<dbReference type="Gene3D" id="1.10.238.10">
    <property type="entry name" value="EF-hand"/>
    <property type="match status" value="1"/>
</dbReference>
<feature type="region of interest" description="Disordered" evidence="2">
    <location>
        <begin position="1"/>
        <end position="114"/>
    </location>
</feature>
<dbReference type="AlphaFoldDB" id="A0A8K0K816"/>
<protein>
    <submittedName>
        <fullName evidence="3">Uncharacterized protein</fullName>
    </submittedName>
</protein>
<dbReference type="GO" id="GO:0032273">
    <property type="term" value="P:positive regulation of protein polymerization"/>
    <property type="evidence" value="ECO:0007669"/>
    <property type="project" value="TreeGrafter"/>
</dbReference>
<sequence>MADAVEQVKSNDVGAGGESPVPMSPDPKHAEAASPAPPSPMPVSPAPPSPKAGPQSPPPVSPATQSPATQSPACQSPVPGSESPSSTKSGGGDTFKERFRSFSKFGDTKSDGKHITLSQSDKWMKQAKVIDGKKITTTDTGIYFKKFK</sequence>
<dbReference type="SUPFAM" id="SSF47473">
    <property type="entry name" value="EF-hand"/>
    <property type="match status" value="1"/>
</dbReference>
<evidence type="ECO:0000256" key="2">
    <source>
        <dbReference type="SAM" id="MobiDB-lite"/>
    </source>
</evidence>
<dbReference type="GO" id="GO:0046785">
    <property type="term" value="P:microtubule polymerization"/>
    <property type="evidence" value="ECO:0007669"/>
    <property type="project" value="InterPro"/>
</dbReference>
<feature type="compositionally biased region" description="Pro residues" evidence="2">
    <location>
        <begin position="35"/>
        <end position="61"/>
    </location>
</feature>
<organism evidence="3 4">
    <name type="scientific">Ladona fulva</name>
    <name type="common">Scarce chaser dragonfly</name>
    <name type="synonym">Libellula fulva</name>
    <dbReference type="NCBI Taxonomy" id="123851"/>
    <lineage>
        <taxon>Eukaryota</taxon>
        <taxon>Metazoa</taxon>
        <taxon>Ecdysozoa</taxon>
        <taxon>Arthropoda</taxon>
        <taxon>Hexapoda</taxon>
        <taxon>Insecta</taxon>
        <taxon>Pterygota</taxon>
        <taxon>Palaeoptera</taxon>
        <taxon>Odonata</taxon>
        <taxon>Epiprocta</taxon>
        <taxon>Anisoptera</taxon>
        <taxon>Libelluloidea</taxon>
        <taxon>Libellulidae</taxon>
        <taxon>Ladona</taxon>
    </lineage>
</organism>
<name>A0A8K0K816_LADFU</name>
<keyword evidence="4" id="KW-1185">Reference proteome</keyword>
<dbReference type="OrthoDB" id="548799at2759"/>
<comment type="caution">
    <text evidence="3">The sequence shown here is derived from an EMBL/GenBank/DDBJ whole genome shotgun (WGS) entry which is preliminary data.</text>
</comment>
<dbReference type="EMBL" id="KZ308418">
    <property type="protein sequence ID" value="KAG8229244.1"/>
    <property type="molecule type" value="Genomic_DNA"/>
</dbReference>
<dbReference type="Pfam" id="PF05517">
    <property type="entry name" value="p25-alpha"/>
    <property type="match status" value="1"/>
</dbReference>
<accession>A0A8K0K816</accession>